<gene>
    <name evidence="1" type="ORF">VVD49_07530</name>
</gene>
<name>A0ABU6K1N4_9RHOO</name>
<protein>
    <submittedName>
        <fullName evidence="1">Uncharacterized protein</fullName>
    </submittedName>
</protein>
<proteinExistence type="predicted"/>
<sequence>MSMTTWNGIAMYAPQTPEHYLIPGAQRCVFRIMQEHGDTQAWNLYWLSKPETDHLLTQRDGWFQHYHSFNERQTRAFYAALDTQVYNRLTLAAVVALPPREAIPLLQAAQLDKTEFYALYDGEGGGEAWRQVMLGRLFVAARSADERQHAENPADVVWIDFHTRHPTLKNGTRHQRV</sequence>
<keyword evidence="2" id="KW-1185">Reference proteome</keyword>
<organism evidence="1 2">
    <name type="scientific">Uliginosibacterium silvisoli</name>
    <dbReference type="NCBI Taxonomy" id="3114758"/>
    <lineage>
        <taxon>Bacteria</taxon>
        <taxon>Pseudomonadati</taxon>
        <taxon>Pseudomonadota</taxon>
        <taxon>Betaproteobacteria</taxon>
        <taxon>Rhodocyclales</taxon>
        <taxon>Zoogloeaceae</taxon>
        <taxon>Uliginosibacterium</taxon>
    </lineage>
</organism>
<evidence type="ECO:0000313" key="2">
    <source>
        <dbReference type="Proteomes" id="UP001331561"/>
    </source>
</evidence>
<dbReference type="Proteomes" id="UP001331561">
    <property type="component" value="Unassembled WGS sequence"/>
</dbReference>
<comment type="caution">
    <text evidence="1">The sequence shown here is derived from an EMBL/GenBank/DDBJ whole genome shotgun (WGS) entry which is preliminary data.</text>
</comment>
<evidence type="ECO:0000313" key="1">
    <source>
        <dbReference type="EMBL" id="MEC5385570.1"/>
    </source>
</evidence>
<dbReference type="RefSeq" id="WP_327598522.1">
    <property type="nucleotide sequence ID" value="NZ_JAYXHS010000001.1"/>
</dbReference>
<accession>A0ABU6K1N4</accession>
<dbReference type="EMBL" id="JAYXHS010000001">
    <property type="protein sequence ID" value="MEC5385570.1"/>
    <property type="molecule type" value="Genomic_DNA"/>
</dbReference>
<reference evidence="1 2" key="1">
    <citation type="submission" date="2024-01" db="EMBL/GenBank/DDBJ databases">
        <title>Uliginosibacterium soil sp. nov.</title>
        <authorList>
            <person name="Lv Y."/>
        </authorList>
    </citation>
    <scope>NUCLEOTIDE SEQUENCE [LARGE SCALE GENOMIC DNA]</scope>
    <source>
        <strain evidence="1 2">H3</strain>
    </source>
</reference>